<evidence type="ECO:0000256" key="3">
    <source>
        <dbReference type="ARBA" id="ARBA00022729"/>
    </source>
</evidence>
<reference evidence="8 9" key="1">
    <citation type="journal article" date="2018" name="Int. J. Syst. Evol. Microbiol.">
        <title>Pseudooceanicola lipolyticus sp. nov., a marine alphaproteobacterium, reclassification of Oceanicola flagellatus as Pseudooceanicola flagellatus comb. nov. and emended description of the genus Pseudooceanicola.</title>
        <authorList>
            <person name="Huang M.-M."/>
            <person name="Guo L.-L."/>
            <person name="Wu Y.-H."/>
            <person name="Lai Q.-L."/>
            <person name="Shao Z.-Z."/>
            <person name="Wang C.-S."/>
            <person name="Wu M."/>
            <person name="Xu X.-W."/>
        </authorList>
    </citation>
    <scope>NUCLEOTIDE SEQUENCE [LARGE SCALE GENOMIC DNA]</scope>
    <source>
        <strain evidence="8 9">157</strain>
    </source>
</reference>
<evidence type="ECO:0000256" key="7">
    <source>
        <dbReference type="SAM" id="SignalP"/>
    </source>
</evidence>
<feature type="signal peptide" evidence="7">
    <location>
        <begin position="1"/>
        <end position="20"/>
    </location>
</feature>
<dbReference type="AlphaFoldDB" id="A0A2M8J0E9"/>
<feature type="chain" id="PRO_5014617783" evidence="7">
    <location>
        <begin position="21"/>
        <end position="44"/>
    </location>
</feature>
<dbReference type="GO" id="GO:0009636">
    <property type="term" value="P:response to toxic substance"/>
    <property type="evidence" value="ECO:0007669"/>
    <property type="project" value="InterPro"/>
</dbReference>
<evidence type="ECO:0000256" key="2">
    <source>
        <dbReference type="ARBA" id="ARBA00022475"/>
    </source>
</evidence>
<gene>
    <name evidence="8" type="ORF">CVM52_13190</name>
</gene>
<evidence type="ECO:0000256" key="6">
    <source>
        <dbReference type="ARBA" id="ARBA00023288"/>
    </source>
</evidence>
<evidence type="ECO:0000256" key="5">
    <source>
        <dbReference type="ARBA" id="ARBA00023139"/>
    </source>
</evidence>
<evidence type="ECO:0000313" key="9">
    <source>
        <dbReference type="Proteomes" id="UP000231553"/>
    </source>
</evidence>
<dbReference type="InterPro" id="IPR012556">
    <property type="entry name" value="Entericidin"/>
</dbReference>
<dbReference type="Proteomes" id="UP000231553">
    <property type="component" value="Unassembled WGS sequence"/>
</dbReference>
<keyword evidence="2" id="KW-1003">Cell membrane</keyword>
<dbReference type="EMBL" id="PGTB01000051">
    <property type="protein sequence ID" value="PJE36234.1"/>
    <property type="molecule type" value="Genomic_DNA"/>
</dbReference>
<dbReference type="PROSITE" id="PS51257">
    <property type="entry name" value="PROKAR_LIPOPROTEIN"/>
    <property type="match status" value="1"/>
</dbReference>
<evidence type="ECO:0000313" key="8">
    <source>
        <dbReference type="EMBL" id="PJE36234.1"/>
    </source>
</evidence>
<comment type="similarity">
    <text evidence="1">Belongs to the EcnA/EcnB lipoprotein family.</text>
</comment>
<name>A0A2M8J0E9_9RHOB</name>
<dbReference type="RefSeq" id="WP_100162965.1">
    <property type="nucleotide sequence ID" value="NZ_PGTB01000051.1"/>
</dbReference>
<keyword evidence="6" id="KW-0449">Lipoprotein</keyword>
<accession>A0A2M8J0E9</accession>
<comment type="caution">
    <text evidence="8">The sequence shown here is derived from an EMBL/GenBank/DDBJ whole genome shotgun (WGS) entry which is preliminary data.</text>
</comment>
<dbReference type="Pfam" id="PF08085">
    <property type="entry name" value="Entericidin"/>
    <property type="match status" value="1"/>
</dbReference>
<keyword evidence="3 7" id="KW-0732">Signal</keyword>
<evidence type="ECO:0000256" key="1">
    <source>
        <dbReference type="ARBA" id="ARBA00010296"/>
    </source>
</evidence>
<organism evidence="8 9">
    <name type="scientific">Pseudooceanicola lipolyticus</name>
    <dbReference type="NCBI Taxonomy" id="2029104"/>
    <lineage>
        <taxon>Bacteria</taxon>
        <taxon>Pseudomonadati</taxon>
        <taxon>Pseudomonadota</taxon>
        <taxon>Alphaproteobacteria</taxon>
        <taxon>Rhodobacterales</taxon>
        <taxon>Paracoccaceae</taxon>
        <taxon>Pseudooceanicola</taxon>
    </lineage>
</organism>
<keyword evidence="9" id="KW-1185">Reference proteome</keyword>
<evidence type="ECO:0000256" key="4">
    <source>
        <dbReference type="ARBA" id="ARBA00023136"/>
    </source>
</evidence>
<keyword evidence="4" id="KW-0472">Membrane</keyword>
<keyword evidence="5" id="KW-0564">Palmitate</keyword>
<protein>
    <submittedName>
        <fullName evidence="8">Entericidin</fullName>
    </submittedName>
</protein>
<dbReference type="GO" id="GO:0016020">
    <property type="term" value="C:membrane"/>
    <property type="evidence" value="ECO:0007669"/>
    <property type="project" value="InterPro"/>
</dbReference>
<proteinExistence type="inferred from homology"/>
<sequence length="44" mass="4605">MTLSRIALLFALLGGLAACEATEGLGRDVQTLGQNIEDEAEQAD</sequence>